<organism evidence="2 3">
    <name type="scientific">Podospora appendiculata</name>
    <dbReference type="NCBI Taxonomy" id="314037"/>
    <lineage>
        <taxon>Eukaryota</taxon>
        <taxon>Fungi</taxon>
        <taxon>Dikarya</taxon>
        <taxon>Ascomycota</taxon>
        <taxon>Pezizomycotina</taxon>
        <taxon>Sordariomycetes</taxon>
        <taxon>Sordariomycetidae</taxon>
        <taxon>Sordariales</taxon>
        <taxon>Podosporaceae</taxon>
        <taxon>Podospora</taxon>
    </lineage>
</organism>
<gene>
    <name evidence="2" type="ORF">B0T22DRAFT_464569</name>
</gene>
<name>A0AAE0X4D8_9PEZI</name>
<protein>
    <submittedName>
        <fullName evidence="2">Uncharacterized protein</fullName>
    </submittedName>
</protein>
<proteinExistence type="predicted"/>
<dbReference type="AlphaFoldDB" id="A0AAE0X4D8"/>
<keyword evidence="3" id="KW-1185">Reference proteome</keyword>
<dbReference type="Proteomes" id="UP001270362">
    <property type="component" value="Unassembled WGS sequence"/>
</dbReference>
<comment type="caution">
    <text evidence="2">The sequence shown here is derived from an EMBL/GenBank/DDBJ whole genome shotgun (WGS) entry which is preliminary data.</text>
</comment>
<accession>A0AAE0X4D8</accession>
<dbReference type="EMBL" id="JAULSO010000003">
    <property type="protein sequence ID" value="KAK3684952.1"/>
    <property type="molecule type" value="Genomic_DNA"/>
</dbReference>
<reference evidence="2" key="1">
    <citation type="journal article" date="2023" name="Mol. Phylogenet. Evol.">
        <title>Genome-scale phylogeny and comparative genomics of the fungal order Sordariales.</title>
        <authorList>
            <person name="Hensen N."/>
            <person name="Bonometti L."/>
            <person name="Westerberg I."/>
            <person name="Brannstrom I.O."/>
            <person name="Guillou S."/>
            <person name="Cros-Aarteil S."/>
            <person name="Calhoun S."/>
            <person name="Haridas S."/>
            <person name="Kuo A."/>
            <person name="Mondo S."/>
            <person name="Pangilinan J."/>
            <person name="Riley R."/>
            <person name="LaButti K."/>
            <person name="Andreopoulos B."/>
            <person name="Lipzen A."/>
            <person name="Chen C."/>
            <person name="Yan M."/>
            <person name="Daum C."/>
            <person name="Ng V."/>
            <person name="Clum A."/>
            <person name="Steindorff A."/>
            <person name="Ohm R.A."/>
            <person name="Martin F."/>
            <person name="Silar P."/>
            <person name="Natvig D.O."/>
            <person name="Lalanne C."/>
            <person name="Gautier V."/>
            <person name="Ament-Velasquez S.L."/>
            <person name="Kruys A."/>
            <person name="Hutchinson M.I."/>
            <person name="Powell A.J."/>
            <person name="Barry K."/>
            <person name="Miller A.N."/>
            <person name="Grigoriev I.V."/>
            <person name="Debuchy R."/>
            <person name="Gladieux P."/>
            <person name="Hiltunen Thoren M."/>
            <person name="Johannesson H."/>
        </authorList>
    </citation>
    <scope>NUCLEOTIDE SEQUENCE</scope>
    <source>
        <strain evidence="2">CBS 314.62</strain>
    </source>
</reference>
<feature type="compositionally biased region" description="Polar residues" evidence="1">
    <location>
        <begin position="114"/>
        <end position="125"/>
    </location>
</feature>
<sequence length="221" mass="23949">MCTVRGCEGHENTMTGGKLLGSAAVIRGACVLSRCTSGDRDACNDNSWWVHDLSDARPFQFPGCEIISPGKRPKLLPGASRVADVGEVGEVGEVGRKTPPFEVSMHSALRGSRRPSNSGRQQNSPRAIFKENVAPQSIPSYLTLVWLPRRSPAAPHIPRLGFRHKPQEHVGCCLRPALNQSREAREGAMGQPEARVLWLIPRSGRNLPGASKGHTPTLLTP</sequence>
<reference evidence="2" key="2">
    <citation type="submission" date="2023-06" db="EMBL/GenBank/DDBJ databases">
        <authorList>
            <consortium name="Lawrence Berkeley National Laboratory"/>
            <person name="Haridas S."/>
            <person name="Hensen N."/>
            <person name="Bonometti L."/>
            <person name="Westerberg I."/>
            <person name="Brannstrom I.O."/>
            <person name="Guillou S."/>
            <person name="Cros-Aarteil S."/>
            <person name="Calhoun S."/>
            <person name="Kuo A."/>
            <person name="Mondo S."/>
            <person name="Pangilinan J."/>
            <person name="Riley R."/>
            <person name="Labutti K."/>
            <person name="Andreopoulos B."/>
            <person name="Lipzen A."/>
            <person name="Chen C."/>
            <person name="Yanf M."/>
            <person name="Daum C."/>
            <person name="Ng V."/>
            <person name="Clum A."/>
            <person name="Steindorff A."/>
            <person name="Ohm R."/>
            <person name="Martin F."/>
            <person name="Silar P."/>
            <person name="Natvig D."/>
            <person name="Lalanne C."/>
            <person name="Gautier V."/>
            <person name="Ament-Velasquez S.L."/>
            <person name="Kruys A."/>
            <person name="Hutchinson M.I."/>
            <person name="Powell A.J."/>
            <person name="Barry K."/>
            <person name="Miller A.N."/>
            <person name="Grigoriev I.V."/>
            <person name="Debuchy R."/>
            <person name="Gladieux P."/>
            <person name="Thoren M.H."/>
            <person name="Johannesson H."/>
        </authorList>
    </citation>
    <scope>NUCLEOTIDE SEQUENCE</scope>
    <source>
        <strain evidence="2">CBS 314.62</strain>
    </source>
</reference>
<evidence type="ECO:0000256" key="1">
    <source>
        <dbReference type="SAM" id="MobiDB-lite"/>
    </source>
</evidence>
<evidence type="ECO:0000313" key="3">
    <source>
        <dbReference type="Proteomes" id="UP001270362"/>
    </source>
</evidence>
<evidence type="ECO:0000313" key="2">
    <source>
        <dbReference type="EMBL" id="KAK3684952.1"/>
    </source>
</evidence>
<feature type="region of interest" description="Disordered" evidence="1">
    <location>
        <begin position="106"/>
        <end position="130"/>
    </location>
</feature>